<sequence>MDVNDLRIIATVISFVTFLGILWWAYARRNQSAFEQAANIPFEQD</sequence>
<accession>A0ABR9SBD0</accession>
<dbReference type="Proteomes" id="UP000715965">
    <property type="component" value="Unassembled WGS sequence"/>
</dbReference>
<gene>
    <name evidence="2" type="ORF">IM725_03540</name>
</gene>
<keyword evidence="1" id="KW-1133">Transmembrane helix</keyword>
<evidence type="ECO:0000313" key="3">
    <source>
        <dbReference type="Proteomes" id="UP000715965"/>
    </source>
</evidence>
<name>A0ABR9SBD0_9BURK</name>
<evidence type="ECO:0000313" key="2">
    <source>
        <dbReference type="EMBL" id="MBE7939645.1"/>
    </source>
</evidence>
<dbReference type="Pfam" id="PF05545">
    <property type="entry name" value="FixQ"/>
    <property type="match status" value="1"/>
</dbReference>
<keyword evidence="3" id="KW-1185">Reference proteome</keyword>
<keyword evidence="1" id="KW-0472">Membrane</keyword>
<feature type="transmembrane region" description="Helical" evidence="1">
    <location>
        <begin position="6"/>
        <end position="26"/>
    </location>
</feature>
<dbReference type="RefSeq" id="WP_193779194.1">
    <property type="nucleotide sequence ID" value="NZ_JADDOJ010000008.1"/>
</dbReference>
<comment type="caution">
    <text evidence="2">The sequence shown here is derived from an EMBL/GenBank/DDBJ whole genome shotgun (WGS) entry which is preliminary data.</text>
</comment>
<proteinExistence type="predicted"/>
<keyword evidence="1" id="KW-0812">Transmembrane</keyword>
<protein>
    <submittedName>
        <fullName evidence="2">Cbb3-type cytochrome c oxidase subunit 3</fullName>
    </submittedName>
</protein>
<evidence type="ECO:0000256" key="1">
    <source>
        <dbReference type="SAM" id="Phobius"/>
    </source>
</evidence>
<dbReference type="InterPro" id="IPR008621">
    <property type="entry name" value="Cbb3-typ_cyt_oxidase_comp"/>
</dbReference>
<organism evidence="2 3">
    <name type="scientific">Ramlibacter aquaticus</name>
    <dbReference type="NCBI Taxonomy" id="2780094"/>
    <lineage>
        <taxon>Bacteria</taxon>
        <taxon>Pseudomonadati</taxon>
        <taxon>Pseudomonadota</taxon>
        <taxon>Betaproteobacteria</taxon>
        <taxon>Burkholderiales</taxon>
        <taxon>Comamonadaceae</taxon>
        <taxon>Ramlibacter</taxon>
    </lineage>
</organism>
<dbReference type="EMBL" id="JADDOJ010000008">
    <property type="protein sequence ID" value="MBE7939645.1"/>
    <property type="molecule type" value="Genomic_DNA"/>
</dbReference>
<reference evidence="2 3" key="1">
    <citation type="submission" date="2020-10" db="EMBL/GenBank/DDBJ databases">
        <title>Draft genome of Ramlibacter aquaticus LMG 30558.</title>
        <authorList>
            <person name="Props R."/>
        </authorList>
    </citation>
    <scope>NUCLEOTIDE SEQUENCE [LARGE SCALE GENOMIC DNA]</scope>
    <source>
        <strain evidence="2 3">LMG 30558</strain>
    </source>
</reference>